<evidence type="ECO:0008006" key="3">
    <source>
        <dbReference type="Google" id="ProtNLM"/>
    </source>
</evidence>
<dbReference type="GO" id="GO:0051213">
    <property type="term" value="F:dioxygenase activity"/>
    <property type="evidence" value="ECO:0007669"/>
    <property type="project" value="InterPro"/>
</dbReference>
<dbReference type="AlphaFoldDB" id="A0A4R7V6N0"/>
<evidence type="ECO:0000313" key="1">
    <source>
        <dbReference type="EMBL" id="TDV43206.1"/>
    </source>
</evidence>
<reference evidence="1 2" key="1">
    <citation type="submission" date="2019-03" db="EMBL/GenBank/DDBJ databases">
        <title>Genomic Encyclopedia of Archaeal and Bacterial Type Strains, Phase II (KMG-II): from individual species to whole genera.</title>
        <authorList>
            <person name="Goeker M."/>
        </authorList>
    </citation>
    <scope>NUCLEOTIDE SEQUENCE [LARGE SCALE GENOMIC DNA]</scope>
    <source>
        <strain evidence="1 2">DSM 45499</strain>
    </source>
</reference>
<dbReference type="InterPro" id="IPR018724">
    <property type="entry name" value="2OG-Fe_dioxygenase"/>
</dbReference>
<keyword evidence="2" id="KW-1185">Reference proteome</keyword>
<name>A0A4R7V6N0_9PSEU</name>
<dbReference type="EMBL" id="SOCP01000016">
    <property type="protein sequence ID" value="TDV43206.1"/>
    <property type="molecule type" value="Genomic_DNA"/>
</dbReference>
<accession>A0A4R7V6N0</accession>
<proteinExistence type="predicted"/>
<protein>
    <recommendedName>
        <fullName evidence="3">2OG-Fe dioxygenase family protein</fullName>
    </recommendedName>
</protein>
<dbReference type="Pfam" id="PF10014">
    <property type="entry name" value="2OG-Fe_Oxy_2"/>
    <property type="match status" value="1"/>
</dbReference>
<dbReference type="Proteomes" id="UP000294927">
    <property type="component" value="Unassembled WGS sequence"/>
</dbReference>
<organism evidence="1 2">
    <name type="scientific">Actinophytocola oryzae</name>
    <dbReference type="NCBI Taxonomy" id="502181"/>
    <lineage>
        <taxon>Bacteria</taxon>
        <taxon>Bacillati</taxon>
        <taxon>Actinomycetota</taxon>
        <taxon>Actinomycetes</taxon>
        <taxon>Pseudonocardiales</taxon>
        <taxon>Pseudonocardiaceae</taxon>
    </lineage>
</organism>
<comment type="caution">
    <text evidence="1">The sequence shown here is derived from an EMBL/GenBank/DDBJ whole genome shotgun (WGS) entry which is preliminary data.</text>
</comment>
<evidence type="ECO:0000313" key="2">
    <source>
        <dbReference type="Proteomes" id="UP000294927"/>
    </source>
</evidence>
<dbReference type="Gene3D" id="2.60.120.620">
    <property type="entry name" value="q2cbj1_9rhob like domain"/>
    <property type="match status" value="1"/>
</dbReference>
<gene>
    <name evidence="1" type="ORF">CLV71_116140</name>
</gene>
<sequence length="246" mass="26892">MPVDVRNQSDHAARTGAWGDALAAEDFVLVPGAELTALLPAGDLDRLANGWDRLELDEALFDGGTYRYRRYGRLRADGDSPGHRRFTPLPHAPFWQSAECMPDYGGRERVFGAISDETLLDPALLGLVAADLSVVERVTGHRGQWDVGLHMVRVVAVPAEPGSPTPEGRHRDGHDFVGMHLFRRTGCVGGESIVYREGRVPVHLTLTQRLDSLVVADTRLTHEVTPVVSDGMTGVRDMLLVDLNAT</sequence>